<keyword evidence="1" id="KW-1133">Transmembrane helix</keyword>
<dbReference type="GO" id="GO:0008922">
    <property type="term" value="F:long-chain fatty acid [acyl-carrier-protein] ligase activity"/>
    <property type="evidence" value="ECO:0007669"/>
    <property type="project" value="TreeGrafter"/>
</dbReference>
<accession>A0A0D2RD62</accession>
<dbReference type="Proteomes" id="UP000032304">
    <property type="component" value="Chromosome 10"/>
</dbReference>
<keyword evidence="1" id="KW-0812">Transmembrane</keyword>
<dbReference type="InterPro" id="IPR052987">
    <property type="entry name" value="Chloroplast_AMP-bd_Enzymes"/>
</dbReference>
<reference evidence="2 3" key="1">
    <citation type="journal article" date="2012" name="Nature">
        <title>Repeated polyploidization of Gossypium genomes and the evolution of spinnable cotton fibres.</title>
        <authorList>
            <person name="Paterson A.H."/>
            <person name="Wendel J.F."/>
            <person name="Gundlach H."/>
            <person name="Guo H."/>
            <person name="Jenkins J."/>
            <person name="Jin D."/>
            <person name="Llewellyn D."/>
            <person name="Showmaker K.C."/>
            <person name="Shu S."/>
            <person name="Udall J."/>
            <person name="Yoo M.J."/>
            <person name="Byers R."/>
            <person name="Chen W."/>
            <person name="Doron-Faigenboim A."/>
            <person name="Duke M.V."/>
            <person name="Gong L."/>
            <person name="Grimwood J."/>
            <person name="Grover C."/>
            <person name="Grupp K."/>
            <person name="Hu G."/>
            <person name="Lee T.H."/>
            <person name="Li J."/>
            <person name="Lin L."/>
            <person name="Liu T."/>
            <person name="Marler B.S."/>
            <person name="Page J.T."/>
            <person name="Roberts A.W."/>
            <person name="Romanel E."/>
            <person name="Sanders W.S."/>
            <person name="Szadkowski E."/>
            <person name="Tan X."/>
            <person name="Tang H."/>
            <person name="Xu C."/>
            <person name="Wang J."/>
            <person name="Wang Z."/>
            <person name="Zhang D."/>
            <person name="Zhang L."/>
            <person name="Ashrafi H."/>
            <person name="Bedon F."/>
            <person name="Bowers J.E."/>
            <person name="Brubaker C.L."/>
            <person name="Chee P.W."/>
            <person name="Das S."/>
            <person name="Gingle A.R."/>
            <person name="Haigler C.H."/>
            <person name="Harker D."/>
            <person name="Hoffmann L.V."/>
            <person name="Hovav R."/>
            <person name="Jones D.C."/>
            <person name="Lemke C."/>
            <person name="Mansoor S."/>
            <person name="ur Rahman M."/>
            <person name="Rainville L.N."/>
            <person name="Rambani A."/>
            <person name="Reddy U.K."/>
            <person name="Rong J.K."/>
            <person name="Saranga Y."/>
            <person name="Scheffler B.E."/>
            <person name="Scheffler J.A."/>
            <person name="Stelly D.M."/>
            <person name="Triplett B.A."/>
            <person name="Van Deynze A."/>
            <person name="Vaslin M.F."/>
            <person name="Waghmare V.N."/>
            <person name="Walford S.A."/>
            <person name="Wright R.J."/>
            <person name="Zaki E.A."/>
            <person name="Zhang T."/>
            <person name="Dennis E.S."/>
            <person name="Mayer K.F."/>
            <person name="Peterson D.G."/>
            <person name="Rokhsar D.S."/>
            <person name="Wang X."/>
            <person name="Schmutz J."/>
        </authorList>
    </citation>
    <scope>NUCLEOTIDE SEQUENCE [LARGE SCALE GENOMIC DNA]</scope>
</reference>
<dbReference type="Gramene" id="KJB68452">
    <property type="protein sequence ID" value="KJB68452"/>
    <property type="gene ID" value="B456_010G2459001"/>
</dbReference>
<sequence length="195" mass="22332">MFDYLWSKTIATILWPLHVLPTKFVYKKIHSAIGIQKTAKSGGGSLPMHIEKFYETIGLEVQNGYGLIETSPCVAGRQPYYNYTRLTLRQTWIQGYVPTKTFQCMEKLKKIEHTGIQKRISSSPNAIKLIVFSFIRVSLAYTELKRIYESHCYVPLKLWISVWASVLAFGPVPSLVYGLLGFYPAWRLSDPICKC</sequence>
<dbReference type="GO" id="GO:0009507">
    <property type="term" value="C:chloroplast"/>
    <property type="evidence" value="ECO:0007669"/>
    <property type="project" value="TreeGrafter"/>
</dbReference>
<dbReference type="STRING" id="29730.A0A0D2RD62"/>
<dbReference type="PANTHER" id="PTHR43813">
    <property type="entry name" value="ACYL-ACTIVATING ENZYME 16, CHLOROPLASTIC-RELATED"/>
    <property type="match status" value="1"/>
</dbReference>
<name>A0A0D2RD62_GOSRA</name>
<proteinExistence type="predicted"/>
<dbReference type="GO" id="GO:0030497">
    <property type="term" value="P:fatty acid elongation"/>
    <property type="evidence" value="ECO:0007669"/>
    <property type="project" value="TreeGrafter"/>
</dbReference>
<dbReference type="PANTHER" id="PTHR43813:SF1">
    <property type="entry name" value="ACYL-ACTIVATING ENZYME 16, CHLOROPLASTIC-RELATED"/>
    <property type="match status" value="1"/>
</dbReference>
<dbReference type="EMBL" id="CM001749">
    <property type="protein sequence ID" value="KJB68452.1"/>
    <property type="molecule type" value="Genomic_DNA"/>
</dbReference>
<evidence type="ECO:0008006" key="4">
    <source>
        <dbReference type="Google" id="ProtNLM"/>
    </source>
</evidence>
<keyword evidence="3" id="KW-1185">Reference proteome</keyword>
<dbReference type="AlphaFoldDB" id="A0A0D2RD62"/>
<gene>
    <name evidence="2" type="ORF">B456_010G2459001</name>
</gene>
<keyword evidence="1" id="KW-0472">Membrane</keyword>
<evidence type="ECO:0000256" key="1">
    <source>
        <dbReference type="SAM" id="Phobius"/>
    </source>
</evidence>
<protein>
    <recommendedName>
        <fullName evidence="4">AMP-dependent synthetase/ligase domain-containing protein</fullName>
    </recommendedName>
</protein>
<dbReference type="eggNOG" id="KOG1256">
    <property type="taxonomic scope" value="Eukaryota"/>
</dbReference>
<feature type="non-terminal residue" evidence="2">
    <location>
        <position position="195"/>
    </location>
</feature>
<feature type="transmembrane region" description="Helical" evidence="1">
    <location>
        <begin position="156"/>
        <end position="180"/>
    </location>
</feature>
<evidence type="ECO:0000313" key="2">
    <source>
        <dbReference type="EMBL" id="KJB68452.1"/>
    </source>
</evidence>
<organism evidence="2 3">
    <name type="scientific">Gossypium raimondii</name>
    <name type="common">Peruvian cotton</name>
    <name type="synonym">Gossypium klotzschianum subsp. raimondii</name>
    <dbReference type="NCBI Taxonomy" id="29730"/>
    <lineage>
        <taxon>Eukaryota</taxon>
        <taxon>Viridiplantae</taxon>
        <taxon>Streptophyta</taxon>
        <taxon>Embryophyta</taxon>
        <taxon>Tracheophyta</taxon>
        <taxon>Spermatophyta</taxon>
        <taxon>Magnoliopsida</taxon>
        <taxon>eudicotyledons</taxon>
        <taxon>Gunneridae</taxon>
        <taxon>Pentapetalae</taxon>
        <taxon>rosids</taxon>
        <taxon>malvids</taxon>
        <taxon>Malvales</taxon>
        <taxon>Malvaceae</taxon>
        <taxon>Malvoideae</taxon>
        <taxon>Gossypium</taxon>
    </lineage>
</organism>
<evidence type="ECO:0000313" key="3">
    <source>
        <dbReference type="Proteomes" id="UP000032304"/>
    </source>
</evidence>